<gene>
    <name evidence="6" type="ORF">F8377_04390</name>
</gene>
<evidence type="ECO:0000256" key="3">
    <source>
        <dbReference type="ARBA" id="ARBA00022989"/>
    </source>
</evidence>
<evidence type="ECO:0000256" key="2">
    <source>
        <dbReference type="ARBA" id="ARBA00022692"/>
    </source>
</evidence>
<comment type="subcellular location">
    <subcellularLocation>
        <location evidence="1">Membrane</location>
        <topology evidence="1">Multi-pass membrane protein</topology>
    </subcellularLocation>
</comment>
<organism evidence="6 7">
    <name type="scientific">Corynebacterium zhongnanshanii</name>
    <dbReference type="NCBI Taxonomy" id="2768834"/>
    <lineage>
        <taxon>Bacteria</taxon>
        <taxon>Bacillati</taxon>
        <taxon>Actinomycetota</taxon>
        <taxon>Actinomycetes</taxon>
        <taxon>Mycobacteriales</taxon>
        <taxon>Corynebacteriaceae</taxon>
        <taxon>Corynebacterium</taxon>
    </lineage>
</organism>
<accession>A0ABQ6VGX2</accession>
<evidence type="ECO:0000256" key="1">
    <source>
        <dbReference type="ARBA" id="ARBA00004141"/>
    </source>
</evidence>
<evidence type="ECO:0000313" key="7">
    <source>
        <dbReference type="Proteomes" id="UP000436181"/>
    </source>
</evidence>
<dbReference type="Pfam" id="PF02361">
    <property type="entry name" value="CbiQ"/>
    <property type="match status" value="1"/>
</dbReference>
<dbReference type="EMBL" id="WBZJ01000001">
    <property type="protein sequence ID" value="KAB3523661.1"/>
    <property type="molecule type" value="Genomic_DNA"/>
</dbReference>
<dbReference type="Proteomes" id="UP000436181">
    <property type="component" value="Unassembled WGS sequence"/>
</dbReference>
<keyword evidence="2 5" id="KW-0812">Transmembrane</keyword>
<keyword evidence="3 5" id="KW-1133">Transmembrane helix</keyword>
<sequence length="188" mass="19452">MLGLILFLVVSTLAIHHSPPVWALVCGAAALGLALGGYVLARIPRATACGQLLGPLTLILPFGALLAWRSGVLAGVVSILGVYSAVVAATLVTLTTTVADMMDALETALRPFARFGLPVDSIVLAFSLTLRLIPLMLGTASEVLEAQRARGLTGPGRALTAFGIPLMVRTLVRAKALGEAMISRGLDD</sequence>
<evidence type="ECO:0000313" key="6">
    <source>
        <dbReference type="EMBL" id="KAB3523661.1"/>
    </source>
</evidence>
<keyword evidence="7" id="KW-1185">Reference proteome</keyword>
<keyword evidence="4 5" id="KW-0472">Membrane</keyword>
<comment type="caution">
    <text evidence="6">The sequence shown here is derived from an EMBL/GenBank/DDBJ whole genome shotgun (WGS) entry which is preliminary data.</text>
</comment>
<feature type="transmembrane region" description="Helical" evidence="5">
    <location>
        <begin position="39"/>
        <end position="60"/>
    </location>
</feature>
<name>A0ABQ6VGX2_9CORY</name>
<evidence type="ECO:0000256" key="5">
    <source>
        <dbReference type="SAM" id="Phobius"/>
    </source>
</evidence>
<dbReference type="PANTHER" id="PTHR33514:SF13">
    <property type="entry name" value="PROTEIN ABCI12, CHLOROPLASTIC"/>
    <property type="match status" value="1"/>
</dbReference>
<dbReference type="PANTHER" id="PTHR33514">
    <property type="entry name" value="PROTEIN ABCI12, CHLOROPLASTIC"/>
    <property type="match status" value="1"/>
</dbReference>
<protein>
    <submittedName>
        <fullName evidence="6">Energy-coupling factor transporter transmembrane protein EcfT</fullName>
    </submittedName>
</protein>
<dbReference type="InterPro" id="IPR003339">
    <property type="entry name" value="ABC/ECF_trnsptr_transmembrane"/>
</dbReference>
<feature type="transmembrane region" description="Helical" evidence="5">
    <location>
        <begin position="72"/>
        <end position="92"/>
    </location>
</feature>
<reference evidence="6 7" key="1">
    <citation type="submission" date="2019-10" db="EMBL/GenBank/DDBJ databases">
        <title>Corynebacterium sp novel species isolated from the respiratory tract of Marmot.</title>
        <authorList>
            <person name="Zhang G."/>
        </authorList>
    </citation>
    <scope>NUCLEOTIDE SEQUENCE [LARGE SCALE GENOMIC DNA]</scope>
    <source>
        <strain evidence="6 7">336</strain>
    </source>
</reference>
<evidence type="ECO:0000256" key="4">
    <source>
        <dbReference type="ARBA" id="ARBA00023136"/>
    </source>
</evidence>
<dbReference type="CDD" id="cd16914">
    <property type="entry name" value="EcfT"/>
    <property type="match status" value="1"/>
</dbReference>
<proteinExistence type="predicted"/>